<dbReference type="PANTHER" id="PTHR30093">
    <property type="entry name" value="GENERAL SECRETION PATHWAY PROTEIN G"/>
    <property type="match status" value="1"/>
</dbReference>
<keyword evidence="1" id="KW-1133">Transmembrane helix</keyword>
<dbReference type="Pfam" id="PF16732">
    <property type="entry name" value="ComP_DUS"/>
    <property type="match status" value="1"/>
</dbReference>
<evidence type="ECO:0000313" key="2">
    <source>
        <dbReference type="EMBL" id="TWT20346.1"/>
    </source>
</evidence>
<dbReference type="InterPro" id="IPR045584">
    <property type="entry name" value="Pilin-like"/>
</dbReference>
<dbReference type="Gene3D" id="3.30.700.10">
    <property type="entry name" value="Glycoprotein, Type 4 Pilin"/>
    <property type="match status" value="1"/>
</dbReference>
<evidence type="ECO:0000256" key="1">
    <source>
        <dbReference type="SAM" id="Phobius"/>
    </source>
</evidence>
<feature type="transmembrane region" description="Helical" evidence="1">
    <location>
        <begin position="32"/>
        <end position="56"/>
    </location>
</feature>
<name>A0A5C5U341_9GAMM</name>
<reference evidence="2 3" key="1">
    <citation type="journal article" date="2008" name="Int. J. Syst. Evol. Microbiol.">
        <title>Luteimonas marina sp. nov., isolated from seawater.</title>
        <authorList>
            <person name="Baik K.S."/>
            <person name="Park S.C."/>
            <person name="Kim M.S."/>
            <person name="Kim E.M."/>
            <person name="Park C."/>
            <person name="Chun J."/>
            <person name="Seong C.N."/>
        </authorList>
    </citation>
    <scope>NUCLEOTIDE SEQUENCE [LARGE SCALE GENOMIC DNA]</scope>
    <source>
        <strain evidence="2 3">FR1330</strain>
    </source>
</reference>
<dbReference type="Pfam" id="PF07963">
    <property type="entry name" value="N_methyl"/>
    <property type="match status" value="1"/>
</dbReference>
<evidence type="ECO:0000313" key="3">
    <source>
        <dbReference type="Proteomes" id="UP000319980"/>
    </source>
</evidence>
<protein>
    <submittedName>
        <fullName evidence="2">Type IV pilin protein</fullName>
    </submittedName>
</protein>
<dbReference type="EMBL" id="VOHK01000004">
    <property type="protein sequence ID" value="TWT20346.1"/>
    <property type="molecule type" value="Genomic_DNA"/>
</dbReference>
<keyword evidence="1" id="KW-0472">Membrane</keyword>
<dbReference type="NCBIfam" id="TIGR02532">
    <property type="entry name" value="IV_pilin_GFxxxE"/>
    <property type="match status" value="1"/>
</dbReference>
<dbReference type="InterPro" id="IPR031982">
    <property type="entry name" value="PilE-like"/>
</dbReference>
<dbReference type="GO" id="GO:0043683">
    <property type="term" value="P:type IV pilus assembly"/>
    <property type="evidence" value="ECO:0007669"/>
    <property type="project" value="InterPro"/>
</dbReference>
<dbReference type="PROSITE" id="PS00409">
    <property type="entry name" value="PROKAR_NTER_METHYL"/>
    <property type="match status" value="1"/>
</dbReference>
<dbReference type="Proteomes" id="UP000319980">
    <property type="component" value="Unassembled WGS sequence"/>
</dbReference>
<keyword evidence="1" id="KW-0812">Transmembrane</keyword>
<dbReference type="PANTHER" id="PTHR30093:SF47">
    <property type="entry name" value="TYPE IV PILUS NON-CORE MINOR PILIN PILE"/>
    <property type="match status" value="1"/>
</dbReference>
<sequence>MTVATRLRIPGGTTVKGDRQSMYRRRRTAARGFTLIELMITVGIVAVLAGIAYPVYNDSIRKGKRGQAKAALVELAQRAERHRTVQGSYAGFWTTVDTAHRVSPRDGAKAYDLTFTPNDANTEFTLAAAPYGSQTGDTRCMTLTLTQAGEKDVGGGATGTAADCW</sequence>
<dbReference type="OrthoDB" id="5296638at2"/>
<organism evidence="2 3">
    <name type="scientific">Luteimonas marina</name>
    <dbReference type="NCBI Taxonomy" id="488485"/>
    <lineage>
        <taxon>Bacteria</taxon>
        <taxon>Pseudomonadati</taxon>
        <taxon>Pseudomonadota</taxon>
        <taxon>Gammaproteobacteria</taxon>
        <taxon>Lysobacterales</taxon>
        <taxon>Lysobacteraceae</taxon>
        <taxon>Luteimonas</taxon>
    </lineage>
</organism>
<keyword evidence="3" id="KW-1185">Reference proteome</keyword>
<comment type="caution">
    <text evidence="2">The sequence shown here is derived from an EMBL/GenBank/DDBJ whole genome shotgun (WGS) entry which is preliminary data.</text>
</comment>
<dbReference type="SUPFAM" id="SSF54523">
    <property type="entry name" value="Pili subunits"/>
    <property type="match status" value="1"/>
</dbReference>
<accession>A0A5C5U341</accession>
<gene>
    <name evidence="2" type="ORF">FQY83_11515</name>
</gene>
<proteinExistence type="predicted"/>
<dbReference type="InterPro" id="IPR012902">
    <property type="entry name" value="N_methyl_site"/>
</dbReference>
<dbReference type="AlphaFoldDB" id="A0A5C5U341"/>